<proteinExistence type="predicted"/>
<dbReference type="PROSITE" id="PS00018">
    <property type="entry name" value="EF_HAND_1"/>
    <property type="match status" value="1"/>
</dbReference>
<feature type="region of interest" description="Disordered" evidence="1">
    <location>
        <begin position="1"/>
        <end position="27"/>
    </location>
</feature>
<feature type="compositionally biased region" description="Basic and acidic residues" evidence="1">
    <location>
        <begin position="1"/>
        <end position="10"/>
    </location>
</feature>
<evidence type="ECO:0000256" key="1">
    <source>
        <dbReference type="SAM" id="MobiDB-lite"/>
    </source>
</evidence>
<sequence length="56" mass="6287">ETLEDIDKNGDGFVDQDEYIDKETSGSVTELSQKPGFIFWLLNSVLSTPPHGLHHE</sequence>
<feature type="non-terminal residue" evidence="2">
    <location>
        <position position="1"/>
    </location>
</feature>
<evidence type="ECO:0000313" key="2">
    <source>
        <dbReference type="EMBL" id="PNJ68799.1"/>
    </source>
</evidence>
<accession>A0A2J8WG81</accession>
<comment type="caution">
    <text evidence="2">The sequence shown here is derived from an EMBL/GenBank/DDBJ whole genome shotgun (WGS) entry which is preliminary data.</text>
</comment>
<gene>
    <name evidence="2" type="ORF">CR201_G0011150</name>
</gene>
<name>A0A2J8WG81_PONAB</name>
<organism evidence="2">
    <name type="scientific">Pongo abelii</name>
    <name type="common">Sumatran orangutan</name>
    <name type="synonym">Pongo pygmaeus abelii</name>
    <dbReference type="NCBI Taxonomy" id="9601"/>
    <lineage>
        <taxon>Eukaryota</taxon>
        <taxon>Metazoa</taxon>
        <taxon>Chordata</taxon>
        <taxon>Craniata</taxon>
        <taxon>Vertebrata</taxon>
        <taxon>Euteleostomi</taxon>
        <taxon>Mammalia</taxon>
        <taxon>Eutheria</taxon>
        <taxon>Euarchontoglires</taxon>
        <taxon>Primates</taxon>
        <taxon>Haplorrhini</taxon>
        <taxon>Catarrhini</taxon>
        <taxon>Hominidae</taxon>
        <taxon>Pongo</taxon>
    </lineage>
</organism>
<protein>
    <submittedName>
        <fullName evidence="2">RCN1 isoform 5</fullName>
    </submittedName>
</protein>
<dbReference type="AlphaFoldDB" id="A0A2J8WG81"/>
<dbReference type="InterPro" id="IPR018247">
    <property type="entry name" value="EF_Hand_1_Ca_BS"/>
</dbReference>
<reference evidence="2" key="1">
    <citation type="submission" date="2017-12" db="EMBL/GenBank/DDBJ databases">
        <title>High-resolution comparative analysis of great ape genomes.</title>
        <authorList>
            <person name="Pollen A."/>
            <person name="Hastie A."/>
            <person name="Hormozdiari F."/>
            <person name="Dougherty M."/>
            <person name="Liu R."/>
            <person name="Chaisson M."/>
            <person name="Hoppe E."/>
            <person name="Hill C."/>
            <person name="Pang A."/>
            <person name="Hillier L."/>
            <person name="Baker C."/>
            <person name="Armstrong J."/>
            <person name="Shendure J."/>
            <person name="Paten B."/>
            <person name="Wilson R."/>
            <person name="Chao H."/>
            <person name="Schneider V."/>
            <person name="Ventura M."/>
            <person name="Kronenberg Z."/>
            <person name="Murali S."/>
            <person name="Gordon D."/>
            <person name="Cantsilieris S."/>
            <person name="Munson K."/>
            <person name="Nelson B."/>
            <person name="Raja A."/>
            <person name="Underwood J."/>
            <person name="Diekhans M."/>
            <person name="Fiddes I."/>
            <person name="Haussler D."/>
            <person name="Eichler E."/>
        </authorList>
    </citation>
    <scope>NUCLEOTIDE SEQUENCE [LARGE SCALE GENOMIC DNA]</scope>
    <source>
        <strain evidence="2">Susie</strain>
    </source>
</reference>
<dbReference type="EMBL" id="NDHI03003391">
    <property type="protein sequence ID" value="PNJ68799.1"/>
    <property type="molecule type" value="Genomic_DNA"/>
</dbReference>